<reference evidence="2" key="1">
    <citation type="submission" date="2020-07" db="EMBL/GenBank/DDBJ databases">
        <title>Huge and variable diversity of episymbiotic CPR bacteria and DPANN archaea in groundwater ecosystems.</title>
        <authorList>
            <person name="He C.Y."/>
            <person name="Keren R."/>
            <person name="Whittaker M."/>
            <person name="Farag I.F."/>
            <person name="Doudna J."/>
            <person name="Cate J.H.D."/>
            <person name="Banfield J.F."/>
        </authorList>
    </citation>
    <scope>NUCLEOTIDE SEQUENCE</scope>
    <source>
        <strain evidence="2">NC_groundwater_1664_Pr3_B-0.1um_52_9</strain>
    </source>
</reference>
<feature type="transmembrane region" description="Helical" evidence="1">
    <location>
        <begin position="538"/>
        <end position="560"/>
    </location>
</feature>
<feature type="transmembrane region" description="Helical" evidence="1">
    <location>
        <begin position="431"/>
        <end position="452"/>
    </location>
</feature>
<dbReference type="InterPro" id="IPR027463">
    <property type="entry name" value="AcrB_DN_DC_subdom"/>
</dbReference>
<protein>
    <submittedName>
        <fullName evidence="2">Efflux RND transporter permease subunit</fullName>
    </submittedName>
</protein>
<dbReference type="InterPro" id="IPR001036">
    <property type="entry name" value="Acrflvin-R"/>
</dbReference>
<dbReference type="PANTHER" id="PTHR32063">
    <property type="match status" value="1"/>
</dbReference>
<dbReference type="SUPFAM" id="SSF82693">
    <property type="entry name" value="Multidrug efflux transporter AcrB pore domain, PN1, PN2, PC1 and PC2 subdomains"/>
    <property type="match status" value="2"/>
</dbReference>
<keyword evidence="1" id="KW-0472">Membrane</keyword>
<name>A0A9D6V470_9BACT</name>
<sequence length="1062" mass="114968">MWIVKLALSRPYTFVVAALVLLLLTPFVLLRTPTDIFPEINIPVVSVVWWYNGLSAKEMEERIVYNHERMITTLVNDIEHIESTSYKGAGVIKVFFQPGASVDAGIAQITASGQTILRLLPPGSTPPFIIKYNAANVPILQYSLASKKFSEQELQDMAMNRVKVGLSTVRGASVPYPAGGKARVVAVDIDLVALKAKNLAPQDVVNAFNAQNFVLPSGSAKIGTTEYDVSLNSNPTVLAELNDLPVKTINGAVIRVGDVAHVHDGYQPQQNVVRLDGVRGVLLTVLKTGLASTLSVVEGVKKTMPQILSGLPPELEAKEFADQSLFVRAAVNGVVKEGVIAAGLTAIMILLFLGSWRSTFIIALSIPLSVLSSLAVLSALGETINLMTLGGLALAVGILVDDATVEIENVHRQMALGKPNVEAILDGAQEIALPAFVSTLCICIVFVPMFFLTGVARHLFVPLAEAVVFAMLASYVLSRTLIPTLVMWFYRNIEYRGHAADPASVAPWVRPFVCLQIRFERRFARFREGYRKILGSVLAHRVLFTALFLLFCAGTCFLIPQLGQDFFPSVDAGQFRLHVRAPGGTRIEETTRLVDQIESVIREEIPLEELGGILDNIGIPSGGIPLAYIDNGLTGTGDADILVSLKHGHRPTEYYMRNLRTRLNHEFPGMTFYFLPADIVNQTVNFGLPAPFDIQIVGRDRDRSRAIAANLVEKIRQVPGAVDVRMQQPADQPEFHFAVDRTRAAQMGLTERDIANSVLLTLSGSSQVQPNYWLNPNNGVQYLVNIRVPEYPVDSLGEIRAIPVSANRLGKSDTQVLANLTSFRRSIGSPIFSHYNVMPVIDVFGGVSGRDLGGVLRDIAPLIEEAKKELPKGASITFRGQAATMNSSFIGLGIGLVMASVLVYLLLVVNFQSWLDPFIIITALPGALAGVMWALYLTLTTLSIPALMGAIMSLGVATANSVLVVTFARNNLRQGNDPITAAWEAGVGRLRPVLMTALAMIIGMLPMSIALGEGGEQNAPLGIAVIGGLILATVATLFFVPVVFSLLHRTARPKCSTPDSLE</sequence>
<dbReference type="EMBL" id="JACRDE010000148">
    <property type="protein sequence ID" value="MBI5248842.1"/>
    <property type="molecule type" value="Genomic_DNA"/>
</dbReference>
<dbReference type="GO" id="GO:0005886">
    <property type="term" value="C:plasma membrane"/>
    <property type="evidence" value="ECO:0007669"/>
    <property type="project" value="TreeGrafter"/>
</dbReference>
<dbReference type="Pfam" id="PF00873">
    <property type="entry name" value="ACR_tran"/>
    <property type="match status" value="1"/>
</dbReference>
<feature type="transmembrane region" description="Helical" evidence="1">
    <location>
        <begin position="889"/>
        <end position="911"/>
    </location>
</feature>
<feature type="transmembrane region" description="Helical" evidence="1">
    <location>
        <begin position="918"/>
        <end position="936"/>
    </location>
</feature>
<accession>A0A9D6V470</accession>
<dbReference type="Gene3D" id="3.30.2090.10">
    <property type="entry name" value="Multidrug efflux transporter AcrB TolC docking domain, DN and DC subdomains"/>
    <property type="match status" value="2"/>
</dbReference>
<feature type="transmembrane region" description="Helical" evidence="1">
    <location>
        <begin position="942"/>
        <end position="968"/>
    </location>
</feature>
<proteinExistence type="predicted"/>
<comment type="caution">
    <text evidence="2">The sequence shown here is derived from an EMBL/GenBank/DDBJ whole genome shotgun (WGS) entry which is preliminary data.</text>
</comment>
<dbReference type="Gene3D" id="3.30.70.1440">
    <property type="entry name" value="Multidrug efflux transporter AcrB pore domain"/>
    <property type="match status" value="1"/>
</dbReference>
<feature type="transmembrane region" description="Helical" evidence="1">
    <location>
        <begin position="993"/>
        <end position="1011"/>
    </location>
</feature>
<dbReference type="GO" id="GO:0042910">
    <property type="term" value="F:xenobiotic transmembrane transporter activity"/>
    <property type="evidence" value="ECO:0007669"/>
    <property type="project" value="TreeGrafter"/>
</dbReference>
<keyword evidence="1" id="KW-0812">Transmembrane</keyword>
<dbReference type="PRINTS" id="PR00702">
    <property type="entry name" value="ACRIFLAVINRP"/>
</dbReference>
<feature type="transmembrane region" description="Helical" evidence="1">
    <location>
        <begin position="1023"/>
        <end position="1047"/>
    </location>
</feature>
<gene>
    <name evidence="2" type="ORF">HY912_05050</name>
</gene>
<evidence type="ECO:0000313" key="2">
    <source>
        <dbReference type="EMBL" id="MBI5248842.1"/>
    </source>
</evidence>
<dbReference type="SUPFAM" id="SSF82714">
    <property type="entry name" value="Multidrug efflux transporter AcrB TolC docking domain, DN and DC subdomains"/>
    <property type="match status" value="2"/>
</dbReference>
<feature type="transmembrane region" description="Helical" evidence="1">
    <location>
        <begin position="360"/>
        <end position="380"/>
    </location>
</feature>
<dbReference type="Proteomes" id="UP000807825">
    <property type="component" value="Unassembled WGS sequence"/>
</dbReference>
<keyword evidence="1" id="KW-1133">Transmembrane helix</keyword>
<dbReference type="SUPFAM" id="SSF82866">
    <property type="entry name" value="Multidrug efflux transporter AcrB transmembrane domain"/>
    <property type="match status" value="2"/>
</dbReference>
<evidence type="ECO:0000313" key="3">
    <source>
        <dbReference type="Proteomes" id="UP000807825"/>
    </source>
</evidence>
<dbReference type="Gene3D" id="3.30.70.1320">
    <property type="entry name" value="Multidrug efflux transporter AcrB pore domain like"/>
    <property type="match status" value="1"/>
</dbReference>
<evidence type="ECO:0000256" key="1">
    <source>
        <dbReference type="SAM" id="Phobius"/>
    </source>
</evidence>
<organism evidence="2 3">
    <name type="scientific">Desulfomonile tiedjei</name>
    <dbReference type="NCBI Taxonomy" id="2358"/>
    <lineage>
        <taxon>Bacteria</taxon>
        <taxon>Pseudomonadati</taxon>
        <taxon>Thermodesulfobacteriota</taxon>
        <taxon>Desulfomonilia</taxon>
        <taxon>Desulfomonilales</taxon>
        <taxon>Desulfomonilaceae</taxon>
        <taxon>Desulfomonile</taxon>
    </lineage>
</organism>
<dbReference type="Gene3D" id="3.30.70.1430">
    <property type="entry name" value="Multidrug efflux transporter AcrB pore domain"/>
    <property type="match status" value="2"/>
</dbReference>
<dbReference type="AlphaFoldDB" id="A0A9D6V470"/>
<dbReference type="PANTHER" id="PTHR32063:SF8">
    <property type="entry name" value="CATION EFFLUX PROTEIN"/>
    <property type="match status" value="1"/>
</dbReference>
<dbReference type="Gene3D" id="1.20.1640.10">
    <property type="entry name" value="Multidrug efflux transporter AcrB transmembrane domain"/>
    <property type="match status" value="2"/>
</dbReference>